<feature type="region of interest" description="Disordered" evidence="1">
    <location>
        <begin position="179"/>
        <end position="624"/>
    </location>
</feature>
<feature type="compositionally biased region" description="Acidic residues" evidence="1">
    <location>
        <begin position="347"/>
        <end position="356"/>
    </location>
</feature>
<feature type="region of interest" description="Disordered" evidence="1">
    <location>
        <begin position="1453"/>
        <end position="1667"/>
    </location>
</feature>
<feature type="compositionally biased region" description="Basic and acidic residues" evidence="1">
    <location>
        <begin position="1610"/>
        <end position="1634"/>
    </location>
</feature>
<feature type="compositionally biased region" description="Basic residues" evidence="1">
    <location>
        <begin position="1122"/>
        <end position="1131"/>
    </location>
</feature>
<feature type="compositionally biased region" description="Polar residues" evidence="1">
    <location>
        <begin position="1169"/>
        <end position="1211"/>
    </location>
</feature>
<feature type="compositionally biased region" description="Acidic residues" evidence="1">
    <location>
        <begin position="197"/>
        <end position="206"/>
    </location>
</feature>
<feature type="compositionally biased region" description="Polar residues" evidence="1">
    <location>
        <begin position="1689"/>
        <end position="1703"/>
    </location>
</feature>
<feature type="compositionally biased region" description="Polar residues" evidence="1">
    <location>
        <begin position="265"/>
        <end position="277"/>
    </location>
</feature>
<sequence>MDNDEKKVWSTEDIRSHCNDWSLAADAALFEHIQSLSKNFIERTHAVLQSVDSLSNDLNVTATSISNTSDKFLFLANTQFVENRVYDDEDLTPSGSNTTVQPKPELVEKELSSIFEDAFSRGIDLVDANYTEFRLQESDSEDEELSSPSRLVPKPKNRYSARSLPHVIGSAEFFKDDKVGLGSPSGSSDSSSTSSLSEDENEDEEIGSAALKPNIGRASLSSRSVESPGSMEESKSPSPADDIFGRYGDSLNSSGKFQPNEAKHSNQLNHADISNQYSKHRSDIKNNESPVQEAVQPSSKDLFSHHIGPAPSLFAPPPFNAEESSEDSDNESLFAGRKHNRNHLFTDDDEDDDDAPDLQNRKQEIDNTGKEQILQSSQPQEVPKLDSNVPKEQTPIKKLPAGAVSIFGRNMNPFPPNPSLFSRTEESDEDENEQTPESSSEDGFSVSHTSSTDFGNPKFDTPSSKVSAPIKKSLFDDDEDVDSKDFNSHLFKPGTIPSRKSSDSPGKPFNSIFSDDTEDLFSTSKNATKSNSQPSVVPPDETRSPFKESGSAIKSVNSATPATVAGAKHSPESSKKGLFGTAKSASSGLFDSDDDLFTSSEKESASIAKSQVPQKTSDTSKKSLFGASDTVDFTKLASPLKSNTQNLSKKPLSDLFDDNEDDDDDDFLFSSTISNKKSIFTSSRNTPEATAISAALNRGPSEEDLFSKSNKISVGDHPPEQQLSQNIFNDDEEASIFTKPAVSKVKTGEIKEPAKSTSLANVAGDESPNGDNLFSRKNKTSIIDHPKKEKSSANIFDDDEESGIFDKSILSKVDINESKEPPKLTSAVNISDDKDLRKDDLFSEGSKISNRNVLPKKSSGLSLFDDEDESSVFAESITTKINSSSDNPNLDDQSKTACTVMGSTSPKVLPTESSVKEQSIFDDDNDRPKKETLSEVASDVTSPKGEDTIAKEAPFESNSGDTKRKPEKSPKPSASALSEIDKLKRRLMTTKSDDFSSDDSSPNPKPKTVNPGKLAPNRGHNINIAALMPGYKRPNLQKSEVVEVSGETLSNSESAPALANISSQQPAKSLTVSGQVPKSTSLPVSLSNNDILSSDEPSDFSFPAEASGYSHFLANDAMKKRAKISVKRRPPSQKARQEAAKAPVILDTTNGSPPPRESSRPLEDVLEKSVTTGGNNARLTKNTASSDDLFSNLGDGSNDTFSHSIRSTSPRNNPPFLEENTVSKSVSSLFEDSSPLQSGDEEPKTKSPATFRSEESDRLKSVSSIFDPTPPPFEPDDLFSEKPSDQSVKNSVSESPSTQQSHLFSKRTASLFDDSSPSSESQSDDLFGPLPVQKSKPKQEISAPDLAKSDEVSSHIPIVDNKPKVPVVSKSFEIESDDLFSPSTAKMSVLDSDSKSREVPLVSNIFDDRPPPFKPDSMFDEDLSSSAVDELVSDSSASVIPPQSVSSIFRETPPLFEPESESPVKKLSQEQITGLIEETTSSNEAQLTNEDAEAISNSENKNQAVHTSPANIITHLAPELGDETPSGSMKSEKSIEIAPESSHTVSDAGSSFYSSGEKKGTDTSLADSSTSAPESSLFNSPTNEDDLFSNPSVSQKAPESKAVAGVPSETESKGKNEESLLHKHDEATSTRKDVLTAGSKTGKASDVKKSSLTSENPLLDNLSDEDLFGSYSTKPVVSAFNKFRPGNSKPVSSILPNEVNFSDSKSETKTEDNLFFETDNIEKLFPKVKIGPKKLPRVDPLSEDFGDSDEEDIFDNSSLSPVGEGNRKPEESSNSDGPSFKPEESMDDSSMIEESFKTAPSIHSDLDKSSDLVSPGETNSHPVKAEDNTASPTVEKQDDTKPVGHATSLEDENLSKESSSLFDDDDDRNDLFKIVSQPKLRSSVAPETVIGKVSKSGPSLFGDEEEDDDTLFGVPSKLSTKNPVISSSNSLNKTNPSPRGSFPGRTSLTSGLKKGSPSSETAKSQTLFLDEEEDEDLFSSGKVKPSKVKTVEPSKKKVSLPKVNASSIFGDDEDSDTELFAASLKKK</sequence>
<feature type="region of interest" description="Disordered" evidence="1">
    <location>
        <begin position="1727"/>
        <end position="2000"/>
    </location>
</feature>
<feature type="compositionally biased region" description="Polar residues" evidence="1">
    <location>
        <begin position="1285"/>
        <end position="1303"/>
    </location>
</feature>
<feature type="region of interest" description="Disordered" evidence="1">
    <location>
        <begin position="842"/>
        <end position="1021"/>
    </location>
</feature>
<feature type="compositionally biased region" description="Basic and acidic residues" evidence="1">
    <location>
        <begin position="359"/>
        <end position="369"/>
    </location>
</feature>
<feature type="compositionally biased region" description="Acidic residues" evidence="1">
    <location>
        <begin position="1741"/>
        <end position="1754"/>
    </location>
</feature>
<feature type="compositionally biased region" description="Basic and acidic residues" evidence="1">
    <location>
        <begin position="961"/>
        <end position="970"/>
    </location>
</feature>
<feature type="compositionally biased region" description="Polar residues" evidence="1">
    <location>
        <begin position="1478"/>
        <end position="1511"/>
    </location>
</feature>
<feature type="compositionally biased region" description="Polar residues" evidence="1">
    <location>
        <begin position="1573"/>
        <end position="1582"/>
    </location>
</feature>
<feature type="compositionally biased region" description="Polar residues" evidence="1">
    <location>
        <begin position="876"/>
        <end position="917"/>
    </location>
</feature>
<evidence type="ECO:0000313" key="3">
    <source>
        <dbReference type="Proteomes" id="UP001152759"/>
    </source>
</evidence>
<feature type="compositionally biased region" description="Polar residues" evidence="1">
    <location>
        <begin position="552"/>
        <end position="561"/>
    </location>
</feature>
<feature type="compositionally biased region" description="Basic and acidic residues" evidence="1">
    <location>
        <begin position="944"/>
        <end position="954"/>
    </location>
</feature>
<feature type="compositionally biased region" description="Basic and acidic residues" evidence="1">
    <location>
        <begin position="782"/>
        <end position="791"/>
    </location>
</feature>
<feature type="compositionally biased region" description="Basic and acidic residues" evidence="1">
    <location>
        <begin position="1157"/>
        <end position="1167"/>
    </location>
</feature>
<dbReference type="EMBL" id="OU963865">
    <property type="protein sequence ID" value="CAH0388193.1"/>
    <property type="molecule type" value="Genomic_DNA"/>
</dbReference>
<feature type="region of interest" description="Disordered" evidence="1">
    <location>
        <begin position="694"/>
        <end position="723"/>
    </location>
</feature>
<feature type="region of interest" description="Disordered" evidence="1">
    <location>
        <begin position="636"/>
        <end position="657"/>
    </location>
</feature>
<feature type="compositionally biased region" description="Polar residues" evidence="1">
    <location>
        <begin position="1541"/>
        <end position="1554"/>
    </location>
</feature>
<accession>A0A9P0A7H8</accession>
<protein>
    <recommendedName>
        <fullName evidence="4">FAM21/CAPZIP domain-containing protein</fullName>
    </recommendedName>
</protein>
<feature type="region of interest" description="Disordered" evidence="1">
    <location>
        <begin position="1042"/>
        <end position="1105"/>
    </location>
</feature>
<feature type="region of interest" description="Disordered" evidence="1">
    <location>
        <begin position="754"/>
        <end position="795"/>
    </location>
</feature>
<feature type="compositionally biased region" description="Polar residues" evidence="1">
    <location>
        <begin position="1917"/>
        <end position="1966"/>
    </location>
</feature>
<dbReference type="KEGG" id="btab:109033455"/>
<name>A0A9P0A7H8_BEMTA</name>
<feature type="compositionally biased region" description="Low complexity" evidence="1">
    <location>
        <begin position="1310"/>
        <end position="1325"/>
    </location>
</feature>
<feature type="compositionally biased region" description="Polar residues" evidence="1">
    <location>
        <begin position="435"/>
        <end position="454"/>
    </location>
</feature>
<feature type="compositionally biased region" description="Polar residues" evidence="1">
    <location>
        <begin position="1220"/>
        <end position="1237"/>
    </location>
</feature>
<feature type="compositionally biased region" description="Low complexity" evidence="1">
    <location>
        <begin position="182"/>
        <end position="196"/>
    </location>
</feature>
<feature type="compositionally biased region" description="Low complexity" evidence="1">
    <location>
        <begin position="1562"/>
        <end position="1572"/>
    </location>
</feature>
<proteinExistence type="predicted"/>
<feature type="compositionally biased region" description="Polar residues" evidence="1">
    <location>
        <begin position="520"/>
        <end position="535"/>
    </location>
</feature>
<dbReference type="Proteomes" id="UP001152759">
    <property type="component" value="Chromosome 4"/>
</dbReference>
<gene>
    <name evidence="2" type="ORF">BEMITA_LOCUS7122</name>
</gene>
<feature type="region of interest" description="Disordered" evidence="1">
    <location>
        <begin position="1680"/>
        <end position="1711"/>
    </location>
</feature>
<feature type="region of interest" description="Disordered" evidence="1">
    <location>
        <begin position="1403"/>
        <end position="1426"/>
    </location>
</feature>
<evidence type="ECO:0000313" key="2">
    <source>
        <dbReference type="EMBL" id="CAH0388193.1"/>
    </source>
</evidence>
<evidence type="ECO:0008006" key="4">
    <source>
        <dbReference type="Google" id="ProtNLM"/>
    </source>
</evidence>
<feature type="compositionally biased region" description="Polar residues" evidence="1">
    <location>
        <begin position="287"/>
        <end position="301"/>
    </location>
</feature>
<organism evidence="2 3">
    <name type="scientific">Bemisia tabaci</name>
    <name type="common">Sweetpotato whitefly</name>
    <name type="synonym">Aleurodes tabaci</name>
    <dbReference type="NCBI Taxonomy" id="7038"/>
    <lineage>
        <taxon>Eukaryota</taxon>
        <taxon>Metazoa</taxon>
        <taxon>Ecdysozoa</taxon>
        <taxon>Arthropoda</taxon>
        <taxon>Hexapoda</taxon>
        <taxon>Insecta</taxon>
        <taxon>Pterygota</taxon>
        <taxon>Neoptera</taxon>
        <taxon>Paraneoptera</taxon>
        <taxon>Hemiptera</taxon>
        <taxon>Sternorrhyncha</taxon>
        <taxon>Aleyrodoidea</taxon>
        <taxon>Aleyrodidae</taxon>
        <taxon>Aleyrodinae</taxon>
        <taxon>Bemisia</taxon>
    </lineage>
</organism>
<feature type="compositionally biased region" description="Polar residues" evidence="1">
    <location>
        <begin position="1047"/>
        <end position="1092"/>
    </location>
</feature>
<reference evidence="2" key="1">
    <citation type="submission" date="2021-12" db="EMBL/GenBank/DDBJ databases">
        <authorList>
            <person name="King R."/>
        </authorList>
    </citation>
    <scope>NUCLEOTIDE SEQUENCE</scope>
</reference>
<feature type="region of interest" description="Disordered" evidence="1">
    <location>
        <begin position="135"/>
        <end position="158"/>
    </location>
</feature>
<keyword evidence="3" id="KW-1185">Reference proteome</keyword>
<evidence type="ECO:0000256" key="1">
    <source>
        <dbReference type="SAM" id="MobiDB-lite"/>
    </source>
</evidence>
<feature type="region of interest" description="Disordered" evidence="1">
    <location>
        <begin position="1122"/>
        <end position="1360"/>
    </location>
</feature>